<gene>
    <name evidence="2" type="ORF">V5O48_009065</name>
</gene>
<feature type="region of interest" description="Disordered" evidence="1">
    <location>
        <begin position="1"/>
        <end position="49"/>
    </location>
</feature>
<reference evidence="2 3" key="1">
    <citation type="submission" date="2024-02" db="EMBL/GenBank/DDBJ databases">
        <title>A draft genome for the cacao thread blight pathogen Marasmius crinis-equi.</title>
        <authorList>
            <person name="Cohen S.P."/>
            <person name="Baruah I.K."/>
            <person name="Amoako-Attah I."/>
            <person name="Bukari Y."/>
            <person name="Meinhardt L.W."/>
            <person name="Bailey B.A."/>
        </authorList>
    </citation>
    <scope>NUCLEOTIDE SEQUENCE [LARGE SCALE GENOMIC DNA]</scope>
    <source>
        <strain evidence="2 3">GH-76</strain>
    </source>
</reference>
<organism evidence="2 3">
    <name type="scientific">Marasmius crinis-equi</name>
    <dbReference type="NCBI Taxonomy" id="585013"/>
    <lineage>
        <taxon>Eukaryota</taxon>
        <taxon>Fungi</taxon>
        <taxon>Dikarya</taxon>
        <taxon>Basidiomycota</taxon>
        <taxon>Agaricomycotina</taxon>
        <taxon>Agaricomycetes</taxon>
        <taxon>Agaricomycetidae</taxon>
        <taxon>Agaricales</taxon>
        <taxon>Marasmiineae</taxon>
        <taxon>Marasmiaceae</taxon>
        <taxon>Marasmius</taxon>
    </lineage>
</organism>
<sequence>MSQPNSPSPVLSRSDGDPSSPVPPNNDSQSIDTIPATQTSPPAQPSPWDKVDRLRHFRAFAGNTGWGDAPSDQFHEAWEDLDSCRHLWQGHKKPWKATGALVHELNIAHYSRTNDFGWSWEGGEGRDESLDTLSNRTWSAVQLHRSLKEAAAAAIPPPTFTGPQVLERIAQVERAITANRCVLEDVHTQAALLEARVRSIKGRQVELAAEAEELRAIQSNLRDLYDLGTTWRTSSPPTTSD</sequence>
<keyword evidence="3" id="KW-1185">Reference proteome</keyword>
<dbReference type="EMBL" id="JBAHYK010000568">
    <property type="protein sequence ID" value="KAL0572896.1"/>
    <property type="molecule type" value="Genomic_DNA"/>
</dbReference>
<name>A0ABR3FC81_9AGAR</name>
<evidence type="ECO:0000313" key="2">
    <source>
        <dbReference type="EMBL" id="KAL0572896.1"/>
    </source>
</evidence>
<feature type="compositionally biased region" description="Polar residues" evidence="1">
    <location>
        <begin position="31"/>
        <end position="41"/>
    </location>
</feature>
<protein>
    <submittedName>
        <fullName evidence="2">Uncharacterized protein</fullName>
    </submittedName>
</protein>
<evidence type="ECO:0000313" key="3">
    <source>
        <dbReference type="Proteomes" id="UP001465976"/>
    </source>
</evidence>
<evidence type="ECO:0000256" key="1">
    <source>
        <dbReference type="SAM" id="MobiDB-lite"/>
    </source>
</evidence>
<comment type="caution">
    <text evidence="2">The sequence shown here is derived from an EMBL/GenBank/DDBJ whole genome shotgun (WGS) entry which is preliminary data.</text>
</comment>
<proteinExistence type="predicted"/>
<dbReference type="Proteomes" id="UP001465976">
    <property type="component" value="Unassembled WGS sequence"/>
</dbReference>
<accession>A0ABR3FC81</accession>
<feature type="compositionally biased region" description="Polar residues" evidence="1">
    <location>
        <begin position="1"/>
        <end position="11"/>
    </location>
</feature>